<protein>
    <submittedName>
        <fullName evidence="4">Copper amine oxidase N-terminal domain-containing protein</fullName>
    </submittedName>
</protein>
<feature type="domain" description="Copper amine oxidase-like N-terminal" evidence="3">
    <location>
        <begin position="30"/>
        <end position="88"/>
    </location>
</feature>
<evidence type="ECO:0000256" key="1">
    <source>
        <dbReference type="SAM" id="Coils"/>
    </source>
</evidence>
<feature type="signal peptide" evidence="2">
    <location>
        <begin position="1"/>
        <end position="27"/>
    </location>
</feature>
<evidence type="ECO:0000313" key="5">
    <source>
        <dbReference type="Proteomes" id="UP000281915"/>
    </source>
</evidence>
<dbReference type="Pfam" id="PF07833">
    <property type="entry name" value="Cu_amine_oxidN1"/>
    <property type="match status" value="1"/>
</dbReference>
<keyword evidence="2" id="KW-0732">Signal</keyword>
<sequence>MFKKHYLATAAAGLLLATTLIPSGASAEVATKNLQAKYNNIKVLNNGYQISTPIEPFIVNGTTYIPLRMMADVFKKDVTWDGKTYTINVIDKPDPSVQSQIAIKDAEIARLKNQITSLQDEIENLEDKLDKKNSKDDDDFDDDLSDLEDELNDDYGEFEDLEWTISLDGDEDEIEVEIEIDLSEYGDDFDELTKSELKAFVQDIVDDIWREFDADITGYIIDSDEDDKLYEFDAEYDDDLSFSKY</sequence>
<organism evidence="4 5">
    <name type="scientific">Brevibacillus panacihumi</name>
    <dbReference type="NCBI Taxonomy" id="497735"/>
    <lineage>
        <taxon>Bacteria</taxon>
        <taxon>Bacillati</taxon>
        <taxon>Bacillota</taxon>
        <taxon>Bacilli</taxon>
        <taxon>Bacillales</taxon>
        <taxon>Paenibacillaceae</taxon>
        <taxon>Brevibacillus</taxon>
    </lineage>
</organism>
<evidence type="ECO:0000256" key="2">
    <source>
        <dbReference type="SAM" id="SignalP"/>
    </source>
</evidence>
<feature type="chain" id="PRO_5018151991" evidence="2">
    <location>
        <begin position="28"/>
        <end position="245"/>
    </location>
</feature>
<dbReference type="Proteomes" id="UP000281915">
    <property type="component" value="Unassembled WGS sequence"/>
</dbReference>
<dbReference type="Gene3D" id="3.30.457.10">
    <property type="entry name" value="Copper amine oxidase-like, N-terminal domain"/>
    <property type="match status" value="1"/>
</dbReference>
<proteinExistence type="predicted"/>
<feature type="coiled-coil region" evidence="1">
    <location>
        <begin position="101"/>
        <end position="135"/>
    </location>
</feature>
<dbReference type="InterPro" id="IPR036582">
    <property type="entry name" value="Mao_N_sf"/>
</dbReference>
<dbReference type="EMBL" id="RHHT01000003">
    <property type="protein sequence ID" value="RNB85644.1"/>
    <property type="molecule type" value="Genomic_DNA"/>
</dbReference>
<keyword evidence="1" id="KW-0175">Coiled coil</keyword>
<dbReference type="InterPro" id="IPR012854">
    <property type="entry name" value="Cu_amine_oxidase-like_N"/>
</dbReference>
<dbReference type="RefSeq" id="WP_122912145.1">
    <property type="nucleotide sequence ID" value="NZ_RHHT01000003.1"/>
</dbReference>
<evidence type="ECO:0000313" key="4">
    <source>
        <dbReference type="EMBL" id="RNB85644.1"/>
    </source>
</evidence>
<reference evidence="4 5" key="1">
    <citation type="submission" date="2018-10" db="EMBL/GenBank/DDBJ databases">
        <title>Phylogenomics of Brevibacillus.</title>
        <authorList>
            <person name="Dunlap C."/>
        </authorList>
    </citation>
    <scope>NUCLEOTIDE SEQUENCE [LARGE SCALE GENOMIC DNA]</scope>
    <source>
        <strain evidence="4 5">JCM 15085</strain>
    </source>
</reference>
<comment type="caution">
    <text evidence="4">The sequence shown here is derived from an EMBL/GenBank/DDBJ whole genome shotgun (WGS) entry which is preliminary data.</text>
</comment>
<dbReference type="AlphaFoldDB" id="A0A3M8DC88"/>
<name>A0A3M8DC88_9BACL</name>
<evidence type="ECO:0000259" key="3">
    <source>
        <dbReference type="Pfam" id="PF07833"/>
    </source>
</evidence>
<gene>
    <name evidence="4" type="ORF">EDM58_03715</name>
</gene>
<accession>A0A3M8DC88</accession>
<dbReference type="SUPFAM" id="SSF55383">
    <property type="entry name" value="Copper amine oxidase, domain N"/>
    <property type="match status" value="1"/>
</dbReference>